<dbReference type="STRING" id="10228.B3S3W7"/>
<dbReference type="InterPro" id="IPR000277">
    <property type="entry name" value="Cys/Met-Metab_PyrdxlP-dep_enz"/>
</dbReference>
<dbReference type="Gene3D" id="3.90.1150.10">
    <property type="entry name" value="Aspartate Aminotransferase, domain 1"/>
    <property type="match status" value="1"/>
</dbReference>
<comment type="similarity">
    <text evidence="3 9">Belongs to the trans-sulfuration enzymes family.</text>
</comment>
<evidence type="ECO:0000256" key="2">
    <source>
        <dbReference type="ARBA" id="ARBA00005038"/>
    </source>
</evidence>
<dbReference type="InterPro" id="IPR015421">
    <property type="entry name" value="PyrdxlP-dep_Trfase_major"/>
</dbReference>
<evidence type="ECO:0000256" key="8">
    <source>
        <dbReference type="PIRSR" id="PIRSR001434-2"/>
    </source>
</evidence>
<evidence type="ECO:0000256" key="1">
    <source>
        <dbReference type="ARBA" id="ARBA00001933"/>
    </source>
</evidence>
<dbReference type="GeneID" id="6756297"/>
<dbReference type="FunFam" id="3.40.640.10:FF:000009">
    <property type="entry name" value="Cystathionine gamma-synthase homolog"/>
    <property type="match status" value="1"/>
</dbReference>
<name>B3S3W7_TRIAD</name>
<dbReference type="InterPro" id="IPR015422">
    <property type="entry name" value="PyrdxlP-dep_Trfase_small"/>
</dbReference>
<dbReference type="CTD" id="6756297"/>
<dbReference type="PANTHER" id="PTHR11808:SF15">
    <property type="entry name" value="CYSTATHIONINE GAMMA-LYASE"/>
    <property type="match status" value="1"/>
</dbReference>
<evidence type="ECO:0000313" key="10">
    <source>
        <dbReference type="EMBL" id="EDV22541.1"/>
    </source>
</evidence>
<keyword evidence="6" id="KW-0198">Cysteine biosynthesis</keyword>
<dbReference type="AlphaFoldDB" id="B3S3W7"/>
<protein>
    <recommendedName>
        <fullName evidence="4">cystathionine gamma-lyase</fullName>
        <ecNumber evidence="4">4.4.1.1</ecNumber>
    </recommendedName>
    <alternativeName>
        <fullName evidence="7">Gamma-cystathionase</fullName>
    </alternativeName>
</protein>
<dbReference type="UniPathway" id="UPA00136">
    <property type="reaction ID" value="UER00202"/>
</dbReference>
<dbReference type="GO" id="GO:0019346">
    <property type="term" value="P:transsulfuration"/>
    <property type="evidence" value="ECO:0000318"/>
    <property type="project" value="GO_Central"/>
</dbReference>
<keyword evidence="5 8" id="KW-0663">Pyridoxal phosphate</keyword>
<evidence type="ECO:0000313" key="11">
    <source>
        <dbReference type="Proteomes" id="UP000009022"/>
    </source>
</evidence>
<dbReference type="PIRSF" id="PIRSF001434">
    <property type="entry name" value="CGS"/>
    <property type="match status" value="1"/>
</dbReference>
<dbReference type="InParanoid" id="B3S3W7"/>
<dbReference type="GO" id="GO:0019343">
    <property type="term" value="P:cysteine biosynthetic process via cystathionine"/>
    <property type="evidence" value="ECO:0000318"/>
    <property type="project" value="GO_Central"/>
</dbReference>
<evidence type="ECO:0000256" key="3">
    <source>
        <dbReference type="ARBA" id="ARBA00009077"/>
    </source>
</evidence>
<dbReference type="Gene3D" id="3.40.640.10">
    <property type="entry name" value="Type I PLP-dependent aspartate aminotransferase-like (Major domain)"/>
    <property type="match status" value="1"/>
</dbReference>
<gene>
    <name evidence="10" type="ORF">TRIADDRAFT_36312</name>
</gene>
<dbReference type="OMA" id="YKQDGVG"/>
<proteinExistence type="inferred from homology"/>
<dbReference type="Pfam" id="PF01053">
    <property type="entry name" value="Cys_Met_Meta_PP"/>
    <property type="match status" value="1"/>
</dbReference>
<evidence type="ECO:0000256" key="6">
    <source>
        <dbReference type="ARBA" id="ARBA00023192"/>
    </source>
</evidence>
<dbReference type="InterPro" id="IPR015424">
    <property type="entry name" value="PyrdxlP-dep_Trfase"/>
</dbReference>
<dbReference type="Proteomes" id="UP000009022">
    <property type="component" value="Unassembled WGS sequence"/>
</dbReference>
<dbReference type="HOGENOM" id="CLU_018986_2_3_1"/>
<organism evidence="10 11">
    <name type="scientific">Trichoplax adhaerens</name>
    <name type="common">Trichoplax reptans</name>
    <dbReference type="NCBI Taxonomy" id="10228"/>
    <lineage>
        <taxon>Eukaryota</taxon>
        <taxon>Metazoa</taxon>
        <taxon>Placozoa</taxon>
        <taxon>Uniplacotomia</taxon>
        <taxon>Trichoplacea</taxon>
        <taxon>Trichoplacidae</taxon>
        <taxon>Trichoplax</taxon>
    </lineage>
</organism>
<dbReference type="PhylomeDB" id="B3S3W7"/>
<feature type="modified residue" description="N6-(pyridoxal phosphate)lysine" evidence="8">
    <location>
        <position position="201"/>
    </location>
</feature>
<sequence length="390" mass="42649">MSTFEHFATNAIHVGQSPDQWKSMSMIPQISLSTTFKQHAPGDNNGYEYTRGGNPTRKVFEKCVASLEGAKHALAFSSGLGATTSIVHLLKSGDHIVSVNDVYGGTNRYFQKVCGKFGVTATFVDTSDLKNIEAAIQPNTRMMWLESPTNPTLKVTDLEGASKIAHAHKDIIVVVDNTFASSYFQRPLSLGADIVMHSVTKYMNGHTDVLMGVAVTNSDEINEKLFFLQFAMGIVPSPFDCYLANRGVKTLAIRMKQHQANAFAVAKFLESSPYVEKVLYPGLPSHPQHEIAKKQMKGFSGMVTFYAKGDAKTAARFFKNIKIFTLAESLGGYESLAELPSLMTHASVPEKQRAELGITDTLIRLSVGIEETEDLVADLEQALAAAQVEN</sequence>
<evidence type="ECO:0000256" key="9">
    <source>
        <dbReference type="RuleBase" id="RU362118"/>
    </source>
</evidence>
<reference evidence="10 11" key="1">
    <citation type="journal article" date="2008" name="Nature">
        <title>The Trichoplax genome and the nature of placozoans.</title>
        <authorList>
            <person name="Srivastava M."/>
            <person name="Begovic E."/>
            <person name="Chapman J."/>
            <person name="Putnam N.H."/>
            <person name="Hellsten U."/>
            <person name="Kawashima T."/>
            <person name="Kuo A."/>
            <person name="Mitros T."/>
            <person name="Salamov A."/>
            <person name="Carpenter M.L."/>
            <person name="Signorovitch A.Y."/>
            <person name="Moreno M.A."/>
            <person name="Kamm K."/>
            <person name="Grimwood J."/>
            <person name="Schmutz J."/>
            <person name="Shapiro H."/>
            <person name="Grigoriev I.V."/>
            <person name="Buss L.W."/>
            <person name="Schierwater B."/>
            <person name="Dellaporta S.L."/>
            <person name="Rokhsar D.S."/>
        </authorList>
    </citation>
    <scope>NUCLEOTIDE SEQUENCE [LARGE SCALE GENOMIC DNA]</scope>
    <source>
        <strain evidence="10 11">Grell-BS-1999</strain>
    </source>
</reference>
<dbReference type="GO" id="GO:0030170">
    <property type="term" value="F:pyridoxal phosphate binding"/>
    <property type="evidence" value="ECO:0000318"/>
    <property type="project" value="GO_Central"/>
</dbReference>
<dbReference type="SUPFAM" id="SSF53383">
    <property type="entry name" value="PLP-dependent transferases"/>
    <property type="match status" value="1"/>
</dbReference>
<dbReference type="KEGG" id="tad:TRIADDRAFT_36312"/>
<dbReference type="CDD" id="cd00614">
    <property type="entry name" value="CGS_like"/>
    <property type="match status" value="1"/>
</dbReference>
<comment type="cofactor">
    <cofactor evidence="1 9">
        <name>pyridoxal 5'-phosphate</name>
        <dbReference type="ChEBI" id="CHEBI:597326"/>
    </cofactor>
</comment>
<keyword evidence="6" id="KW-0028">Amino-acid biosynthesis</keyword>
<accession>B3S3W7</accession>
<evidence type="ECO:0000256" key="4">
    <source>
        <dbReference type="ARBA" id="ARBA00012085"/>
    </source>
</evidence>
<comment type="pathway">
    <text evidence="2">Amino-acid biosynthesis; L-cysteine biosynthesis; L-cysteine from L-homocysteine and L-serine: step 2/2.</text>
</comment>
<dbReference type="eggNOG" id="KOG0053">
    <property type="taxonomic scope" value="Eukaryota"/>
</dbReference>
<dbReference type="OrthoDB" id="3512640at2759"/>
<evidence type="ECO:0000256" key="5">
    <source>
        <dbReference type="ARBA" id="ARBA00022898"/>
    </source>
</evidence>
<keyword evidence="11" id="KW-1185">Reference proteome</keyword>
<dbReference type="EC" id="4.4.1.1" evidence="4"/>
<dbReference type="PANTHER" id="PTHR11808">
    <property type="entry name" value="TRANS-SULFURATION ENZYME FAMILY MEMBER"/>
    <property type="match status" value="1"/>
</dbReference>
<dbReference type="EMBL" id="DS985249">
    <property type="protein sequence ID" value="EDV22541.1"/>
    <property type="molecule type" value="Genomic_DNA"/>
</dbReference>
<dbReference type="FunFam" id="3.90.1150.10:FF:000008">
    <property type="entry name" value="Cystathionine gamma-synthase"/>
    <property type="match status" value="1"/>
</dbReference>
<dbReference type="GO" id="GO:0004123">
    <property type="term" value="F:cystathionine gamma-lyase activity"/>
    <property type="evidence" value="ECO:0000318"/>
    <property type="project" value="GO_Central"/>
</dbReference>
<dbReference type="FunCoup" id="B3S3W7">
    <property type="interactions" value="682"/>
</dbReference>
<dbReference type="RefSeq" id="XP_002115085.1">
    <property type="nucleotide sequence ID" value="XM_002115049.1"/>
</dbReference>
<dbReference type="GO" id="GO:0005737">
    <property type="term" value="C:cytoplasm"/>
    <property type="evidence" value="ECO:0000318"/>
    <property type="project" value="GO_Central"/>
</dbReference>
<evidence type="ECO:0000256" key="7">
    <source>
        <dbReference type="ARBA" id="ARBA00029853"/>
    </source>
</evidence>